<accession>B3EBL6</accession>
<evidence type="ECO:0000313" key="1">
    <source>
        <dbReference type="EMBL" id="ACD97055.1"/>
    </source>
</evidence>
<dbReference type="AlphaFoldDB" id="B3EBL6"/>
<dbReference type="HOGENOM" id="CLU_3007812_0_0_7"/>
<keyword evidence="2" id="KW-1185">Reference proteome</keyword>
<sequence>MTVDPPKDEQLESLLQEVSRTLGENRRFLQALKEDRIDEVDDLADQENGEETFEEL</sequence>
<dbReference type="EMBL" id="CP001089">
    <property type="protein sequence ID" value="ACD97055.1"/>
    <property type="molecule type" value="Genomic_DNA"/>
</dbReference>
<dbReference type="KEGG" id="glo:Glov_3349"/>
<dbReference type="RefSeq" id="WP_012471379.1">
    <property type="nucleotide sequence ID" value="NC_010814.1"/>
</dbReference>
<protein>
    <submittedName>
        <fullName evidence="1">Uncharacterized protein</fullName>
    </submittedName>
</protein>
<organism evidence="1 2">
    <name type="scientific">Trichlorobacter lovleyi (strain ATCC BAA-1151 / DSM 17278 / SZ)</name>
    <name type="common">Geobacter lovleyi</name>
    <dbReference type="NCBI Taxonomy" id="398767"/>
    <lineage>
        <taxon>Bacteria</taxon>
        <taxon>Pseudomonadati</taxon>
        <taxon>Thermodesulfobacteriota</taxon>
        <taxon>Desulfuromonadia</taxon>
        <taxon>Geobacterales</taxon>
        <taxon>Geobacteraceae</taxon>
        <taxon>Trichlorobacter</taxon>
    </lineage>
</organism>
<gene>
    <name evidence="1" type="ordered locus">Glov_3349</name>
</gene>
<reference evidence="1 2" key="1">
    <citation type="submission" date="2008-05" db="EMBL/GenBank/DDBJ databases">
        <title>Complete sequence of chromosome of Geobacter lovleyi SZ.</title>
        <authorList>
            <consortium name="US DOE Joint Genome Institute"/>
            <person name="Lucas S."/>
            <person name="Copeland A."/>
            <person name="Lapidus A."/>
            <person name="Glavina del Rio T."/>
            <person name="Dalin E."/>
            <person name="Tice H."/>
            <person name="Bruce D."/>
            <person name="Goodwin L."/>
            <person name="Pitluck S."/>
            <person name="Chertkov O."/>
            <person name="Meincke L."/>
            <person name="Brettin T."/>
            <person name="Detter J.C."/>
            <person name="Han C."/>
            <person name="Tapia R."/>
            <person name="Kuske C.R."/>
            <person name="Schmutz J."/>
            <person name="Larimer F."/>
            <person name="Land M."/>
            <person name="Hauser L."/>
            <person name="Kyrpides N."/>
            <person name="Mikhailova N."/>
            <person name="Sung Y."/>
            <person name="Fletcher K.E."/>
            <person name="Ritalahti K.M."/>
            <person name="Loeffler F.E."/>
            <person name="Richardson P."/>
        </authorList>
    </citation>
    <scope>NUCLEOTIDE SEQUENCE [LARGE SCALE GENOMIC DNA]</scope>
    <source>
        <strain evidence="2">ATCC BAA-1151 / DSM 17278 / SZ</strain>
    </source>
</reference>
<dbReference type="Proteomes" id="UP000002420">
    <property type="component" value="Chromosome"/>
</dbReference>
<name>B3EBL6_TRIL1</name>
<proteinExistence type="predicted"/>
<dbReference type="OrthoDB" id="9961976at2"/>
<dbReference type="STRING" id="398767.Glov_3349"/>
<evidence type="ECO:0000313" key="2">
    <source>
        <dbReference type="Proteomes" id="UP000002420"/>
    </source>
</evidence>